<dbReference type="AlphaFoldDB" id="A0A146K8D3"/>
<dbReference type="Pfam" id="PF00069">
    <property type="entry name" value="Pkinase"/>
    <property type="match status" value="2"/>
</dbReference>
<keyword evidence="3" id="KW-0808">Transferase</keyword>
<dbReference type="InterPro" id="IPR000719">
    <property type="entry name" value="Prot_kinase_dom"/>
</dbReference>
<keyword evidence="5 10" id="KW-0418">Kinase</keyword>
<reference evidence="10" key="1">
    <citation type="submission" date="2015-07" db="EMBL/GenBank/DDBJ databases">
        <title>Adaptation to a free-living lifestyle via gene acquisitions in the diplomonad Trepomonas sp. PC1.</title>
        <authorList>
            <person name="Xu F."/>
            <person name="Jerlstrom-Hultqvist J."/>
            <person name="Kolisko M."/>
            <person name="Simpson A.G.B."/>
            <person name="Roger A.J."/>
            <person name="Svard S.G."/>
            <person name="Andersson J.O."/>
        </authorList>
    </citation>
    <scope>NUCLEOTIDE SEQUENCE</scope>
    <source>
        <strain evidence="10">PC1</strain>
    </source>
</reference>
<dbReference type="EMBL" id="GDID01003533">
    <property type="protein sequence ID" value="JAP93073.1"/>
    <property type="molecule type" value="Transcribed_RNA"/>
</dbReference>
<dbReference type="GO" id="GO:0004674">
    <property type="term" value="F:protein serine/threonine kinase activity"/>
    <property type="evidence" value="ECO:0007669"/>
    <property type="project" value="UniProtKB-KW"/>
</dbReference>
<evidence type="ECO:0000256" key="7">
    <source>
        <dbReference type="ARBA" id="ARBA00047899"/>
    </source>
</evidence>
<feature type="non-terminal residue" evidence="10">
    <location>
        <position position="1"/>
    </location>
</feature>
<dbReference type="GO" id="GO:0005524">
    <property type="term" value="F:ATP binding"/>
    <property type="evidence" value="ECO:0007669"/>
    <property type="project" value="UniProtKB-KW"/>
</dbReference>
<evidence type="ECO:0000256" key="2">
    <source>
        <dbReference type="ARBA" id="ARBA00022527"/>
    </source>
</evidence>
<dbReference type="SMART" id="SM00220">
    <property type="entry name" value="S_TKc"/>
    <property type="match status" value="1"/>
</dbReference>
<accession>A0A146K8D3</accession>
<name>A0A146K8D3_9EUKA</name>
<comment type="catalytic activity">
    <reaction evidence="7">
        <text>L-threonyl-[protein] + ATP = O-phospho-L-threonyl-[protein] + ADP + H(+)</text>
        <dbReference type="Rhea" id="RHEA:46608"/>
        <dbReference type="Rhea" id="RHEA-COMP:11060"/>
        <dbReference type="Rhea" id="RHEA-COMP:11605"/>
        <dbReference type="ChEBI" id="CHEBI:15378"/>
        <dbReference type="ChEBI" id="CHEBI:30013"/>
        <dbReference type="ChEBI" id="CHEBI:30616"/>
        <dbReference type="ChEBI" id="CHEBI:61977"/>
        <dbReference type="ChEBI" id="CHEBI:456216"/>
        <dbReference type="EC" id="2.7.11.1"/>
    </reaction>
</comment>
<evidence type="ECO:0000256" key="6">
    <source>
        <dbReference type="ARBA" id="ARBA00022840"/>
    </source>
</evidence>
<gene>
    <name evidence="10" type="ORF">TPC1_14775</name>
</gene>
<dbReference type="Gene3D" id="1.10.510.10">
    <property type="entry name" value="Transferase(Phosphotransferase) domain 1"/>
    <property type="match status" value="2"/>
</dbReference>
<dbReference type="PANTHER" id="PTHR24356">
    <property type="entry name" value="SERINE/THREONINE-PROTEIN KINASE"/>
    <property type="match status" value="1"/>
</dbReference>
<evidence type="ECO:0000256" key="1">
    <source>
        <dbReference type="ARBA" id="ARBA00012513"/>
    </source>
</evidence>
<keyword evidence="2" id="KW-0723">Serine/threonine-protein kinase</keyword>
<proteinExistence type="predicted"/>
<evidence type="ECO:0000256" key="3">
    <source>
        <dbReference type="ARBA" id="ARBA00022679"/>
    </source>
</evidence>
<dbReference type="InterPro" id="IPR050236">
    <property type="entry name" value="Ser_Thr_kinase_AGC"/>
</dbReference>
<feature type="domain" description="Protein kinase" evidence="9">
    <location>
        <begin position="6"/>
        <end position="367"/>
    </location>
</feature>
<dbReference type="PROSITE" id="PS50011">
    <property type="entry name" value="PROTEIN_KINASE_DOM"/>
    <property type="match status" value="1"/>
</dbReference>
<evidence type="ECO:0000256" key="5">
    <source>
        <dbReference type="ARBA" id="ARBA00022777"/>
    </source>
</evidence>
<comment type="catalytic activity">
    <reaction evidence="8">
        <text>L-seryl-[protein] + ATP = O-phospho-L-seryl-[protein] + ADP + H(+)</text>
        <dbReference type="Rhea" id="RHEA:17989"/>
        <dbReference type="Rhea" id="RHEA-COMP:9863"/>
        <dbReference type="Rhea" id="RHEA-COMP:11604"/>
        <dbReference type="ChEBI" id="CHEBI:15378"/>
        <dbReference type="ChEBI" id="CHEBI:29999"/>
        <dbReference type="ChEBI" id="CHEBI:30616"/>
        <dbReference type="ChEBI" id="CHEBI:83421"/>
        <dbReference type="ChEBI" id="CHEBI:456216"/>
        <dbReference type="EC" id="2.7.11.1"/>
    </reaction>
</comment>
<evidence type="ECO:0000256" key="8">
    <source>
        <dbReference type="ARBA" id="ARBA00048679"/>
    </source>
</evidence>
<evidence type="ECO:0000256" key="4">
    <source>
        <dbReference type="ARBA" id="ARBA00022741"/>
    </source>
</evidence>
<organism evidence="10">
    <name type="scientific">Trepomonas sp. PC1</name>
    <dbReference type="NCBI Taxonomy" id="1076344"/>
    <lineage>
        <taxon>Eukaryota</taxon>
        <taxon>Metamonada</taxon>
        <taxon>Diplomonadida</taxon>
        <taxon>Hexamitidae</taxon>
        <taxon>Hexamitinae</taxon>
        <taxon>Trepomonas</taxon>
    </lineage>
</organism>
<keyword evidence="6" id="KW-0067">ATP-binding</keyword>
<keyword evidence="4" id="KW-0547">Nucleotide-binding</keyword>
<evidence type="ECO:0000313" key="10">
    <source>
        <dbReference type="EMBL" id="JAP93073.1"/>
    </source>
</evidence>
<dbReference type="InterPro" id="IPR011009">
    <property type="entry name" value="Kinase-like_dom_sf"/>
</dbReference>
<feature type="non-terminal residue" evidence="10">
    <location>
        <position position="442"/>
    </location>
</feature>
<dbReference type="SUPFAM" id="SSF56112">
    <property type="entry name" value="Protein kinase-like (PK-like)"/>
    <property type="match status" value="1"/>
</dbReference>
<evidence type="ECO:0000259" key="9">
    <source>
        <dbReference type="PROSITE" id="PS50011"/>
    </source>
</evidence>
<sequence>KISDLYEFQKVLGIGGQYIVVLVKQKDDEELYAMKIPKDPKQINEYNIDLDILQLIRTAKSCNYKPLDCVVNIQYVCVNYEKVIQFQTQSVNKFIPLITYMPNGDLRQVLNSKILTFHGRIQIAAQTLYIIHVCHTYGFILNDVKLENFLVNEFGNIRSTDLGTVAISQKQQKIDQIQNEQPQEVLTSSVSQIDPKVINLKLVEIQSESSTDNDFDLSGNKNRKELKQPLSQKIKTNRSVYTNGYTAPERMACLKSNPKTESQDLKQNVQKVNDYFSVGVCLYCVLFGKMPFDSENYKESVQQTPNFDVNPLFYDPKENKFVETTQMSEEDQHLFGYFKELVESLMEKDPAKRICNFKSQIKDHKLFTTFGIDWSSILYENVLNECYERKAQFNQEEQQRANDAMSIINETMQCVIENEIIATENELSVRNYEECEEEEREE</sequence>
<protein>
    <recommendedName>
        <fullName evidence="1">non-specific serine/threonine protein kinase</fullName>
        <ecNumber evidence="1">2.7.11.1</ecNumber>
    </recommendedName>
</protein>
<dbReference type="EC" id="2.7.11.1" evidence="1"/>